<reference evidence="3" key="1">
    <citation type="submission" date="2016-10" db="EMBL/GenBank/DDBJ databases">
        <authorList>
            <person name="Varghese N."/>
            <person name="Submissions S."/>
        </authorList>
    </citation>
    <scope>NUCLEOTIDE SEQUENCE [LARGE SCALE GENOMIC DNA]</scope>
    <source>
        <strain evidence="3">DSM 44718</strain>
    </source>
</reference>
<dbReference type="InterPro" id="IPR030489">
    <property type="entry name" value="TR_Rrf2-type_CS"/>
</dbReference>
<dbReference type="NCBIfam" id="TIGR00738">
    <property type="entry name" value="rrf2_super"/>
    <property type="match status" value="1"/>
</dbReference>
<dbReference type="PANTHER" id="PTHR33221">
    <property type="entry name" value="WINGED HELIX-TURN-HELIX TRANSCRIPTIONAL REGULATOR, RRF2 FAMILY"/>
    <property type="match status" value="1"/>
</dbReference>
<dbReference type="GO" id="GO:0003677">
    <property type="term" value="F:DNA binding"/>
    <property type="evidence" value="ECO:0007669"/>
    <property type="project" value="UniProtKB-KW"/>
</dbReference>
<evidence type="ECO:0000313" key="2">
    <source>
        <dbReference type="EMBL" id="SDZ62544.1"/>
    </source>
</evidence>
<keyword evidence="3" id="KW-1185">Reference proteome</keyword>
<dbReference type="InterPro" id="IPR036390">
    <property type="entry name" value="WH_DNA-bd_sf"/>
</dbReference>
<dbReference type="InterPro" id="IPR036388">
    <property type="entry name" value="WH-like_DNA-bd_sf"/>
</dbReference>
<dbReference type="SUPFAM" id="SSF46785">
    <property type="entry name" value="Winged helix' DNA-binding domain"/>
    <property type="match status" value="1"/>
</dbReference>
<proteinExistence type="predicted"/>
<dbReference type="Gene3D" id="1.10.10.10">
    <property type="entry name" value="Winged helix-like DNA-binding domain superfamily/Winged helix DNA-binding domain"/>
    <property type="match status" value="1"/>
</dbReference>
<dbReference type="PROSITE" id="PS01332">
    <property type="entry name" value="HTH_RRF2_1"/>
    <property type="match status" value="1"/>
</dbReference>
<dbReference type="AlphaFoldDB" id="A0A1H3UJI9"/>
<dbReference type="Proteomes" id="UP000199632">
    <property type="component" value="Unassembled WGS sequence"/>
</dbReference>
<dbReference type="InterPro" id="IPR000944">
    <property type="entry name" value="Tscrpt_reg_Rrf2"/>
</dbReference>
<organism evidence="2 3">
    <name type="scientific">Asanoa ishikariensis</name>
    <dbReference type="NCBI Taxonomy" id="137265"/>
    <lineage>
        <taxon>Bacteria</taxon>
        <taxon>Bacillati</taxon>
        <taxon>Actinomycetota</taxon>
        <taxon>Actinomycetes</taxon>
        <taxon>Micromonosporales</taxon>
        <taxon>Micromonosporaceae</taxon>
        <taxon>Asanoa</taxon>
    </lineage>
</organism>
<dbReference type="Pfam" id="PF02082">
    <property type="entry name" value="Rrf2"/>
    <property type="match status" value="1"/>
</dbReference>
<name>A0A1H3UJI9_9ACTN</name>
<evidence type="ECO:0000256" key="1">
    <source>
        <dbReference type="ARBA" id="ARBA00023125"/>
    </source>
</evidence>
<sequence length="140" mass="14834">MQISARSDYAVKAMIGAALHAGEGFISSARLAEGQNIPQSFIPTILADLRRGGLLTSQRGFVGGYVLARPAAEISVGDILRTIQGSLTTVRGLSLDDVDYRADANANLTTLWQSVEDSIAAVVDRVTLADLVAARESCRD</sequence>
<dbReference type="OrthoDB" id="9808360at2"/>
<keyword evidence="1" id="KW-0238">DNA-binding</keyword>
<dbReference type="EMBL" id="FNQB01000004">
    <property type="protein sequence ID" value="SDZ62544.1"/>
    <property type="molecule type" value="Genomic_DNA"/>
</dbReference>
<dbReference type="PANTHER" id="PTHR33221:SF5">
    <property type="entry name" value="HTH-TYPE TRANSCRIPTIONAL REGULATOR ISCR"/>
    <property type="match status" value="1"/>
</dbReference>
<dbReference type="GO" id="GO:0003700">
    <property type="term" value="F:DNA-binding transcription factor activity"/>
    <property type="evidence" value="ECO:0007669"/>
    <property type="project" value="TreeGrafter"/>
</dbReference>
<gene>
    <name evidence="2" type="ORF">SAMN05421684_7494</name>
</gene>
<dbReference type="GO" id="GO:0005829">
    <property type="term" value="C:cytosol"/>
    <property type="evidence" value="ECO:0007669"/>
    <property type="project" value="TreeGrafter"/>
</dbReference>
<dbReference type="RefSeq" id="WP_090802725.1">
    <property type="nucleotide sequence ID" value="NZ_BOND01000005.1"/>
</dbReference>
<dbReference type="STRING" id="137265.SAMN05421684_7494"/>
<accession>A0A1H3UJI9</accession>
<dbReference type="PROSITE" id="PS51197">
    <property type="entry name" value="HTH_RRF2_2"/>
    <property type="match status" value="1"/>
</dbReference>
<evidence type="ECO:0000313" key="3">
    <source>
        <dbReference type="Proteomes" id="UP000199632"/>
    </source>
</evidence>
<protein>
    <submittedName>
        <fullName evidence="2">Transcriptional regulator, BadM/Rrf2 family</fullName>
    </submittedName>
</protein>